<dbReference type="InterPro" id="IPR046883">
    <property type="entry name" value="T6SS_FHA_C"/>
</dbReference>
<reference evidence="3" key="1">
    <citation type="submission" date="2021-03" db="EMBL/GenBank/DDBJ databases">
        <title>The complete genome sequence of Acetobacter sp. TBRC 12339.</title>
        <authorList>
            <person name="Charoenyingcharoen P."/>
            <person name="Yukphan P."/>
        </authorList>
    </citation>
    <scope>NUCLEOTIDE SEQUENCE</scope>
    <source>
        <strain evidence="3">TBRC 12339</strain>
    </source>
</reference>
<dbReference type="InterPro" id="IPR008984">
    <property type="entry name" value="SMAD_FHA_dom_sf"/>
</dbReference>
<protein>
    <submittedName>
        <fullName evidence="3">Type VI secretion system-associated FHA domain protein TagH</fullName>
    </submittedName>
</protein>
<evidence type="ECO:0000313" key="4">
    <source>
        <dbReference type="Proteomes" id="UP000664073"/>
    </source>
</evidence>
<dbReference type="CDD" id="cd00060">
    <property type="entry name" value="FHA"/>
    <property type="match status" value="1"/>
</dbReference>
<name>A0A939HNQ4_9PROT</name>
<dbReference type="SMART" id="SM00240">
    <property type="entry name" value="FHA"/>
    <property type="match status" value="1"/>
</dbReference>
<feature type="region of interest" description="Disordered" evidence="1">
    <location>
        <begin position="112"/>
        <end position="131"/>
    </location>
</feature>
<accession>A0A939HNQ4</accession>
<comment type="caution">
    <text evidence="3">The sequence shown here is derived from an EMBL/GenBank/DDBJ whole genome shotgun (WGS) entry which is preliminary data.</text>
</comment>
<dbReference type="InterPro" id="IPR000253">
    <property type="entry name" value="FHA_dom"/>
</dbReference>
<feature type="region of interest" description="Disordered" evidence="1">
    <location>
        <begin position="215"/>
        <end position="286"/>
    </location>
</feature>
<sequence>MTLTLTVLRCPDAVYPETRHVTGGELRIGRGPDNDWVLADPERHLSKRHCIIAFHQGGWAVADISTNGTFVNDGAAPLGHGTIRELRTGDRIRIGTYEIEAQIAPAAYAPAGQEDYPAPPLGLTPGGNGPSPLDDPFTDALFGTPSSAPGEPARDSAFIEQAFGNADPLFGAPPQPAPVILPDDFSPPTSSPDFIEPAAIADHIPAFGDAFAPPPARILLPDDDDWDLSPIAPPPAPSATPAPAPDTPDGTASPQDTNNDDFAIDDPVGFSQGAAQGNPFVEPADRADRPVAPVAPATAPHAAVTAGGDLMSAFLAGAGLSDMPAPADPQALMGEIGATFRAMVSGLRQALIARATIKGEFRIEQTMIRARGNNPLKFSAHDDDALCALLGLGRRVDMRPDVAVGDTLRDMRLHELATMAAMQDGVRAVMARLDPARLRASADEAGGMALLPAQKKARAFDSFEKEYRTVTNGLADNFDAVFGQAFARAYETALQDIQDRGTP</sequence>
<dbReference type="EMBL" id="JAFVMH010000011">
    <property type="protein sequence ID" value="MBO1326505.1"/>
    <property type="molecule type" value="Genomic_DNA"/>
</dbReference>
<feature type="region of interest" description="Disordered" evidence="1">
    <location>
        <begin position="169"/>
        <end position="191"/>
    </location>
</feature>
<dbReference type="Pfam" id="PF00498">
    <property type="entry name" value="FHA"/>
    <property type="match status" value="1"/>
</dbReference>
<dbReference type="NCBIfam" id="TIGR03354">
    <property type="entry name" value="VI_FHA"/>
    <property type="match status" value="1"/>
</dbReference>
<keyword evidence="4" id="KW-1185">Reference proteome</keyword>
<dbReference type="InterPro" id="IPR017735">
    <property type="entry name" value="T6SS_FHA"/>
</dbReference>
<evidence type="ECO:0000313" key="3">
    <source>
        <dbReference type="EMBL" id="MBO1326505.1"/>
    </source>
</evidence>
<proteinExistence type="predicted"/>
<dbReference type="Gene3D" id="2.60.200.20">
    <property type="match status" value="1"/>
</dbReference>
<evidence type="ECO:0000259" key="2">
    <source>
        <dbReference type="PROSITE" id="PS50006"/>
    </source>
</evidence>
<dbReference type="PROSITE" id="PS50006">
    <property type="entry name" value="FHA_DOMAIN"/>
    <property type="match status" value="1"/>
</dbReference>
<gene>
    <name evidence="3" type="primary">tagH</name>
    <name evidence="3" type="ORF">J2D77_15255</name>
</gene>
<organism evidence="3 4">
    <name type="scientific">Acetobacter garciniae</name>
    <dbReference type="NCBI Taxonomy" id="2817435"/>
    <lineage>
        <taxon>Bacteria</taxon>
        <taxon>Pseudomonadati</taxon>
        <taxon>Pseudomonadota</taxon>
        <taxon>Alphaproteobacteria</taxon>
        <taxon>Acetobacterales</taxon>
        <taxon>Acetobacteraceae</taxon>
        <taxon>Acetobacter</taxon>
    </lineage>
</organism>
<dbReference type="AlphaFoldDB" id="A0A939HNQ4"/>
<feature type="compositionally biased region" description="Low complexity" evidence="1">
    <location>
        <begin position="182"/>
        <end position="191"/>
    </location>
</feature>
<dbReference type="RefSeq" id="WP_207847254.1">
    <property type="nucleotide sequence ID" value="NZ_JAFVMH010000011.1"/>
</dbReference>
<feature type="compositionally biased region" description="Pro residues" evidence="1">
    <location>
        <begin position="231"/>
        <end position="246"/>
    </location>
</feature>
<dbReference type="Proteomes" id="UP000664073">
    <property type="component" value="Unassembled WGS sequence"/>
</dbReference>
<dbReference type="Pfam" id="PF20232">
    <property type="entry name" value="T6SS_FHA_C"/>
    <property type="match status" value="1"/>
</dbReference>
<feature type="domain" description="FHA" evidence="2">
    <location>
        <begin position="26"/>
        <end position="76"/>
    </location>
</feature>
<evidence type="ECO:0000256" key="1">
    <source>
        <dbReference type="SAM" id="MobiDB-lite"/>
    </source>
</evidence>
<dbReference type="SUPFAM" id="SSF49879">
    <property type="entry name" value="SMAD/FHA domain"/>
    <property type="match status" value="1"/>
</dbReference>